<evidence type="ECO:0000313" key="2">
    <source>
        <dbReference type="Proteomes" id="UP000283509"/>
    </source>
</evidence>
<dbReference type="EMBL" id="QCYY01001282">
    <property type="protein sequence ID" value="ROT79173.1"/>
    <property type="molecule type" value="Genomic_DNA"/>
</dbReference>
<comment type="caution">
    <text evidence="1">The sequence shown here is derived from an EMBL/GenBank/DDBJ whole genome shotgun (WGS) entry which is preliminary data.</text>
</comment>
<name>A0A3R7N7C0_PENVA</name>
<evidence type="ECO:0000313" key="1">
    <source>
        <dbReference type="EMBL" id="ROT79173.1"/>
    </source>
</evidence>
<reference evidence="1 2" key="2">
    <citation type="submission" date="2019-01" db="EMBL/GenBank/DDBJ databases">
        <title>The decoding of complex shrimp genome reveals the adaptation for benthos swimmer, frequently molting mechanism and breeding impact on genome.</title>
        <authorList>
            <person name="Sun Y."/>
            <person name="Gao Y."/>
            <person name="Yu Y."/>
        </authorList>
    </citation>
    <scope>NUCLEOTIDE SEQUENCE [LARGE SCALE GENOMIC DNA]</scope>
    <source>
        <tissue evidence="1">Muscle</tissue>
    </source>
</reference>
<reference evidence="1 2" key="1">
    <citation type="submission" date="2018-04" db="EMBL/GenBank/DDBJ databases">
        <authorList>
            <person name="Zhang X."/>
            <person name="Yuan J."/>
            <person name="Li F."/>
            <person name="Xiang J."/>
        </authorList>
    </citation>
    <scope>NUCLEOTIDE SEQUENCE [LARGE SCALE GENOMIC DNA]</scope>
    <source>
        <tissue evidence="1">Muscle</tissue>
    </source>
</reference>
<accession>A0A3R7N7C0</accession>
<keyword evidence="2" id="KW-1185">Reference proteome</keyword>
<gene>
    <name evidence="1" type="ORF">C7M84_002122</name>
</gene>
<organism evidence="1 2">
    <name type="scientific">Penaeus vannamei</name>
    <name type="common">Whiteleg shrimp</name>
    <name type="synonym">Litopenaeus vannamei</name>
    <dbReference type="NCBI Taxonomy" id="6689"/>
    <lineage>
        <taxon>Eukaryota</taxon>
        <taxon>Metazoa</taxon>
        <taxon>Ecdysozoa</taxon>
        <taxon>Arthropoda</taxon>
        <taxon>Crustacea</taxon>
        <taxon>Multicrustacea</taxon>
        <taxon>Malacostraca</taxon>
        <taxon>Eumalacostraca</taxon>
        <taxon>Eucarida</taxon>
        <taxon>Decapoda</taxon>
        <taxon>Dendrobranchiata</taxon>
        <taxon>Penaeoidea</taxon>
        <taxon>Penaeidae</taxon>
        <taxon>Penaeus</taxon>
    </lineage>
</organism>
<sequence>MPFLLSSSPLPPIRPPPISLASFSRHLLPSYRFPDTFSLLSLLFCSPCHPVTLFLSTLLPHGHDIPYPSPLLIVLYHASYYPYKYSPYLPTLTFSPSSLPIFLHLPIPLFLSNTPLPFTALFYLPKELRLSLPTTPPRAELVVFRLDSNVILSPDDYACSEGRAGSCSQQVVIPDDLERFGVLVVTLDEEEDVKSLTVTFQVYKAQVEQLALDVFRVTLDSSNPAGNYALKLHGEASVKCEATTPDQPLCQAFFCRVNETDDVTIRKSDDEKSVTYSVMRGGQRGSG</sequence>
<proteinExistence type="predicted"/>
<dbReference type="AlphaFoldDB" id="A0A3R7N7C0"/>
<protein>
    <submittedName>
        <fullName evidence="1">Uncharacterized protein</fullName>
    </submittedName>
</protein>
<dbReference type="Proteomes" id="UP000283509">
    <property type="component" value="Unassembled WGS sequence"/>
</dbReference>